<proteinExistence type="predicted"/>
<gene>
    <name evidence="1" type="ORF">Zm00014a_003428</name>
</gene>
<dbReference type="EMBL" id="NCVQ01000003">
    <property type="protein sequence ID" value="PWZ40350.1"/>
    <property type="molecule type" value="Genomic_DNA"/>
</dbReference>
<dbReference type="Proteomes" id="UP000251960">
    <property type="component" value="Chromosome 2"/>
</dbReference>
<comment type="caution">
    <text evidence="1">The sequence shown here is derived from an EMBL/GenBank/DDBJ whole genome shotgun (WGS) entry which is preliminary data.</text>
</comment>
<feature type="non-terminal residue" evidence="1">
    <location>
        <position position="1"/>
    </location>
</feature>
<organism evidence="1 2">
    <name type="scientific">Zea mays</name>
    <name type="common">Maize</name>
    <dbReference type="NCBI Taxonomy" id="4577"/>
    <lineage>
        <taxon>Eukaryota</taxon>
        <taxon>Viridiplantae</taxon>
        <taxon>Streptophyta</taxon>
        <taxon>Embryophyta</taxon>
        <taxon>Tracheophyta</taxon>
        <taxon>Spermatophyta</taxon>
        <taxon>Magnoliopsida</taxon>
        <taxon>Liliopsida</taxon>
        <taxon>Poales</taxon>
        <taxon>Poaceae</taxon>
        <taxon>PACMAD clade</taxon>
        <taxon>Panicoideae</taxon>
        <taxon>Andropogonodae</taxon>
        <taxon>Andropogoneae</taxon>
        <taxon>Tripsacinae</taxon>
        <taxon>Zea</taxon>
    </lineage>
</organism>
<name>A0A3L6G4H3_MAIZE</name>
<reference evidence="1 2" key="1">
    <citation type="journal article" date="2018" name="Nat. Genet.">
        <title>Extensive intraspecific gene order and gene structural variations between Mo17 and other maize genomes.</title>
        <authorList>
            <person name="Sun S."/>
            <person name="Zhou Y."/>
            <person name="Chen J."/>
            <person name="Shi J."/>
            <person name="Zhao H."/>
            <person name="Zhao H."/>
            <person name="Song W."/>
            <person name="Zhang M."/>
            <person name="Cui Y."/>
            <person name="Dong X."/>
            <person name="Liu H."/>
            <person name="Ma X."/>
            <person name="Jiao Y."/>
            <person name="Wang B."/>
            <person name="Wei X."/>
            <person name="Stein J.C."/>
            <person name="Glaubitz J.C."/>
            <person name="Lu F."/>
            <person name="Yu G."/>
            <person name="Liang C."/>
            <person name="Fengler K."/>
            <person name="Li B."/>
            <person name="Rafalski A."/>
            <person name="Schnable P.S."/>
            <person name="Ware D.H."/>
            <person name="Buckler E.S."/>
            <person name="Lai J."/>
        </authorList>
    </citation>
    <scope>NUCLEOTIDE SEQUENCE [LARGE SCALE GENOMIC DNA]</scope>
    <source>
        <strain evidence="2">cv. Missouri 17</strain>
        <tissue evidence="1">Seedling</tissue>
    </source>
</reference>
<protein>
    <submittedName>
        <fullName evidence="1">Uncharacterized protein</fullName>
    </submittedName>
</protein>
<accession>A0A3L6G4H3</accession>
<dbReference type="AlphaFoldDB" id="A0A3L6G4H3"/>
<evidence type="ECO:0000313" key="1">
    <source>
        <dbReference type="EMBL" id="PWZ40350.1"/>
    </source>
</evidence>
<sequence length="98" mass="9857">AALGGARLGGGELGGLALLVGGAGGLGSGVGLPLPLGLQQLHLVGVLPPQLPHLARVPLAQPVQPRPRLPRLRRGLPAAQVLAGLGELVRLHPRQGPR</sequence>
<evidence type="ECO:0000313" key="2">
    <source>
        <dbReference type="Proteomes" id="UP000251960"/>
    </source>
</evidence>